<dbReference type="AlphaFoldDB" id="A0A062UEY5"/>
<feature type="chain" id="PRO_5001614491" description="DUF4412 domain-containing protein" evidence="1">
    <location>
        <begin position="25"/>
        <end position="257"/>
    </location>
</feature>
<dbReference type="eggNOG" id="COG1629">
    <property type="taxonomic scope" value="Bacteria"/>
</dbReference>
<gene>
    <name evidence="2" type="ORF">HY30_18165</name>
</gene>
<reference evidence="2 3" key="1">
    <citation type="journal article" date="2014" name="Antonie Van Leeuwenhoek">
        <title>Hyphomonas beringensis sp. nov. and Hyphomonas chukchiensis sp. nov., isolated from surface seawater of the Bering Sea and Chukchi Sea.</title>
        <authorList>
            <person name="Li C."/>
            <person name="Lai Q."/>
            <person name="Li G."/>
            <person name="Dong C."/>
            <person name="Wang J."/>
            <person name="Liao Y."/>
            <person name="Shao Z."/>
        </authorList>
    </citation>
    <scope>NUCLEOTIDE SEQUENCE [LARGE SCALE GENOMIC DNA]</scope>
    <source>
        <strain evidence="2 3">BH-BN04-4</strain>
    </source>
</reference>
<protein>
    <recommendedName>
        <fullName evidence="4">DUF4412 domain-containing protein</fullName>
    </recommendedName>
</protein>
<keyword evidence="3" id="KW-1185">Reference proteome</keyword>
<sequence>MFPFKMRFIVSAGIALIFSSSVMAQEIAVFGPPTVAYEGQRTLVTSDASVVQIVHSKPGKSRSETMLDGQTVIQIWRDDLEKLWSISPDQGVAMEVSYGTDQARSPLDGFDEQTSILEKRYIGKETVNGVMTDHHYIRSTVSGGGVTSGDVWTTPDNILVRMRMTQMSPGDPAQQISYDLTGLRLTYQPDELFEIPAGYQVVSMGANAMPTVFGGVGDYAGDVAKDASQEAKNEADRQVRNKVRSETAKAVRKILPW</sequence>
<dbReference type="RefSeq" id="WP_034740904.1">
    <property type="nucleotide sequence ID" value="NZ_AWFG01000038.1"/>
</dbReference>
<feature type="signal peptide" evidence="1">
    <location>
        <begin position="1"/>
        <end position="24"/>
    </location>
</feature>
<dbReference type="EMBL" id="AWFG01000038">
    <property type="protein sequence ID" value="KCZ56897.1"/>
    <property type="molecule type" value="Genomic_DNA"/>
</dbReference>
<dbReference type="OrthoDB" id="9789570at2"/>
<dbReference type="STRING" id="1280947.HY30_18165"/>
<dbReference type="Proteomes" id="UP000027190">
    <property type="component" value="Unassembled WGS sequence"/>
</dbReference>
<comment type="caution">
    <text evidence="2">The sequence shown here is derived from an EMBL/GenBank/DDBJ whole genome shotgun (WGS) entry which is preliminary data.</text>
</comment>
<proteinExistence type="predicted"/>
<keyword evidence="1" id="KW-0732">Signal</keyword>
<evidence type="ECO:0000313" key="2">
    <source>
        <dbReference type="EMBL" id="KCZ56897.1"/>
    </source>
</evidence>
<organism evidence="2 3">
    <name type="scientific">Hyphomonas chukchiensis</name>
    <dbReference type="NCBI Taxonomy" id="1280947"/>
    <lineage>
        <taxon>Bacteria</taxon>
        <taxon>Pseudomonadati</taxon>
        <taxon>Pseudomonadota</taxon>
        <taxon>Alphaproteobacteria</taxon>
        <taxon>Hyphomonadales</taxon>
        <taxon>Hyphomonadaceae</taxon>
        <taxon>Hyphomonas</taxon>
    </lineage>
</organism>
<dbReference type="PATRIC" id="fig|1280947.3.peg.2479"/>
<evidence type="ECO:0000313" key="3">
    <source>
        <dbReference type="Proteomes" id="UP000027190"/>
    </source>
</evidence>
<evidence type="ECO:0008006" key="4">
    <source>
        <dbReference type="Google" id="ProtNLM"/>
    </source>
</evidence>
<evidence type="ECO:0000256" key="1">
    <source>
        <dbReference type="SAM" id="SignalP"/>
    </source>
</evidence>
<name>A0A062UEY5_9PROT</name>
<accession>A0A062UEY5</accession>